<dbReference type="PANTHER" id="PTHR31707">
    <property type="entry name" value="PECTINESTERASE"/>
    <property type="match status" value="1"/>
</dbReference>
<dbReference type="InterPro" id="IPR000070">
    <property type="entry name" value="Pectinesterase_cat"/>
</dbReference>
<evidence type="ECO:0000256" key="2">
    <source>
        <dbReference type="ARBA" id="ARBA00006027"/>
    </source>
</evidence>
<evidence type="ECO:0000259" key="6">
    <source>
        <dbReference type="Pfam" id="PF01095"/>
    </source>
</evidence>
<organism evidence="8">
    <name type="scientific">Brassica cretica</name>
    <name type="common">Mustard</name>
    <dbReference type="NCBI Taxonomy" id="69181"/>
    <lineage>
        <taxon>Eukaryota</taxon>
        <taxon>Viridiplantae</taxon>
        <taxon>Streptophyta</taxon>
        <taxon>Embryophyta</taxon>
        <taxon>Tracheophyta</taxon>
        <taxon>Spermatophyta</taxon>
        <taxon>Magnoliopsida</taxon>
        <taxon>eudicotyledons</taxon>
        <taxon>Gunneridae</taxon>
        <taxon>Pentapetalae</taxon>
        <taxon>rosids</taxon>
        <taxon>malvids</taxon>
        <taxon>Brassicales</taxon>
        <taxon>Brassicaceae</taxon>
        <taxon>Brassiceae</taxon>
        <taxon>Brassica</taxon>
    </lineage>
</organism>
<dbReference type="InterPro" id="IPR011050">
    <property type="entry name" value="Pectin_lyase_fold/virulence"/>
</dbReference>
<feature type="domain" description="Pectinesterase inhibitor" evidence="7">
    <location>
        <begin position="2"/>
        <end position="47"/>
    </location>
</feature>
<evidence type="ECO:0000256" key="4">
    <source>
        <dbReference type="ARBA" id="ARBA00022801"/>
    </source>
</evidence>
<dbReference type="SUPFAM" id="SSF101148">
    <property type="entry name" value="Plant invertase/pectin methylesterase inhibitor"/>
    <property type="match status" value="1"/>
</dbReference>
<feature type="domain" description="Pectinesterase catalytic" evidence="6">
    <location>
        <begin position="100"/>
        <end position="183"/>
    </location>
</feature>
<evidence type="ECO:0000256" key="5">
    <source>
        <dbReference type="ARBA" id="ARBA00023085"/>
    </source>
</evidence>
<proteinExistence type="inferred from homology"/>
<reference evidence="8" key="1">
    <citation type="submission" date="2019-12" db="EMBL/GenBank/DDBJ databases">
        <title>Genome sequencing and annotation of Brassica cretica.</title>
        <authorList>
            <person name="Studholme D.J."/>
            <person name="Sarris P.F."/>
        </authorList>
    </citation>
    <scope>NUCLEOTIDE SEQUENCE</scope>
    <source>
        <strain evidence="8">PFS-102/07</strain>
        <tissue evidence="8">Leaf</tissue>
    </source>
</reference>
<dbReference type="CDD" id="cd15798">
    <property type="entry name" value="PMEI-like_3"/>
    <property type="match status" value="1"/>
</dbReference>
<keyword evidence="5" id="KW-0063">Aspartyl esterase</keyword>
<comment type="similarity">
    <text evidence="3">In the C-terminal section; belongs to the pectinesterase family.</text>
</comment>
<dbReference type="Pfam" id="PF04043">
    <property type="entry name" value="PMEI"/>
    <property type="match status" value="1"/>
</dbReference>
<evidence type="ECO:0000256" key="3">
    <source>
        <dbReference type="ARBA" id="ARBA00007786"/>
    </source>
</evidence>
<dbReference type="InterPro" id="IPR012334">
    <property type="entry name" value="Pectin_lyas_fold"/>
</dbReference>
<dbReference type="GO" id="GO:0030599">
    <property type="term" value="F:pectinesterase activity"/>
    <property type="evidence" value="ECO:0007669"/>
    <property type="project" value="InterPro"/>
</dbReference>
<dbReference type="GO" id="GO:0042545">
    <property type="term" value="P:cell wall modification"/>
    <property type="evidence" value="ECO:0007669"/>
    <property type="project" value="InterPro"/>
</dbReference>
<dbReference type="Gene3D" id="2.160.20.10">
    <property type="entry name" value="Single-stranded right-handed beta-helix, Pectin lyase-like"/>
    <property type="match status" value="1"/>
</dbReference>
<dbReference type="SUPFAM" id="SSF51126">
    <property type="entry name" value="Pectin lyase-like"/>
    <property type="match status" value="1"/>
</dbReference>
<evidence type="ECO:0000259" key="7">
    <source>
        <dbReference type="Pfam" id="PF04043"/>
    </source>
</evidence>
<dbReference type="Gene3D" id="1.20.140.40">
    <property type="entry name" value="Invertase/pectin methylesterase inhibitor family protein"/>
    <property type="match status" value="1"/>
</dbReference>
<gene>
    <name evidence="8" type="ORF">F2Q70_00011143</name>
</gene>
<dbReference type="AlphaFoldDB" id="A0A8S9LXT4"/>
<evidence type="ECO:0000313" key="8">
    <source>
        <dbReference type="EMBL" id="KAF2612750.1"/>
    </source>
</evidence>
<keyword evidence="4" id="KW-0378">Hydrolase</keyword>
<dbReference type="InterPro" id="IPR006501">
    <property type="entry name" value="Pectinesterase_inhib_dom"/>
</dbReference>
<dbReference type="Pfam" id="PF01095">
    <property type="entry name" value="Pectinesterase"/>
    <property type="match status" value="1"/>
</dbReference>
<evidence type="ECO:0000256" key="1">
    <source>
        <dbReference type="ARBA" id="ARBA00005184"/>
    </source>
</evidence>
<comment type="caution">
    <text evidence="8">The sequence shown here is derived from an EMBL/GenBank/DDBJ whole genome shotgun (WGS) entry which is preliminary data.</text>
</comment>
<dbReference type="EMBL" id="QGKY02000089">
    <property type="protein sequence ID" value="KAF2612750.1"/>
    <property type="molecule type" value="Genomic_DNA"/>
</dbReference>
<sequence>MTWLSSALTNHDTCAEGFDGVNDGGVKDQMTAALKNLSELVSNCLAIFAASSNGNDFAGVPIQNRRLLEVGGDENSKFPRWTKRREREILEMPVYQIQADIIVSKDGNGTCKTISEAIKKAPQYSPSRTIIYVKAGRYEENNLKVGRKKINLVFVGDGKGKTIISGGKSIFDNITTFHTATFGK</sequence>
<comment type="pathway">
    <text evidence="1">Glycan metabolism; pectin degradation; 2-dehydro-3-deoxy-D-gluconate from pectin: step 1/5.</text>
</comment>
<accession>A0A8S9LXT4</accession>
<evidence type="ECO:0008006" key="9">
    <source>
        <dbReference type="Google" id="ProtNLM"/>
    </source>
</evidence>
<protein>
    <recommendedName>
        <fullName evidence="9">Pectinesterase</fullName>
    </recommendedName>
</protein>
<name>A0A8S9LXT4_BRACR</name>
<comment type="similarity">
    <text evidence="2">In the N-terminal section; belongs to the PMEI family.</text>
</comment>
<dbReference type="InterPro" id="IPR035513">
    <property type="entry name" value="Invertase/methylesterase_inhib"/>
</dbReference>
<dbReference type="GO" id="GO:0004857">
    <property type="term" value="F:enzyme inhibitor activity"/>
    <property type="evidence" value="ECO:0007669"/>
    <property type="project" value="InterPro"/>
</dbReference>